<dbReference type="Proteomes" id="UP001626550">
    <property type="component" value="Unassembled WGS sequence"/>
</dbReference>
<feature type="compositionally biased region" description="Basic and acidic residues" evidence="1">
    <location>
        <begin position="12"/>
        <end position="22"/>
    </location>
</feature>
<evidence type="ECO:0000256" key="1">
    <source>
        <dbReference type="SAM" id="MobiDB-lite"/>
    </source>
</evidence>
<sequence length="218" mass="24508">MLSVSKANSRPRRSEAVEDNSLKKTTHNVDPIIVQANDQEQTQPKVMEAEEMVYIEPKVAPAEPPAKDNEQMIRKLKEKHVVQKQLAKLEHRQKSEPLFRPIRRVNPPVKISGNPMAEKITSITPNSTVSSYLQSNAVLQEQSLTSLVMAEDPMIRTQSVNTLEDFESVDLSGLTPAVLANNPQSLWNQRQEMALPSESARYRRLTTPNPTLVSGRSF</sequence>
<feature type="region of interest" description="Disordered" evidence="1">
    <location>
        <begin position="1"/>
        <end position="31"/>
    </location>
</feature>
<keyword evidence="3" id="KW-1185">Reference proteome</keyword>
<evidence type="ECO:0000313" key="3">
    <source>
        <dbReference type="Proteomes" id="UP001626550"/>
    </source>
</evidence>
<name>A0ABD2QIA7_9PLAT</name>
<protein>
    <submittedName>
        <fullName evidence="2">Uncharacterized protein</fullName>
    </submittedName>
</protein>
<dbReference type="AlphaFoldDB" id="A0ABD2QIA7"/>
<dbReference type="EMBL" id="JBJKFK010000154">
    <property type="protein sequence ID" value="KAL3319249.1"/>
    <property type="molecule type" value="Genomic_DNA"/>
</dbReference>
<proteinExistence type="predicted"/>
<gene>
    <name evidence="2" type="ORF">Ciccas_002088</name>
</gene>
<evidence type="ECO:0000313" key="2">
    <source>
        <dbReference type="EMBL" id="KAL3319249.1"/>
    </source>
</evidence>
<organism evidence="2 3">
    <name type="scientific">Cichlidogyrus casuarinus</name>
    <dbReference type="NCBI Taxonomy" id="1844966"/>
    <lineage>
        <taxon>Eukaryota</taxon>
        <taxon>Metazoa</taxon>
        <taxon>Spiralia</taxon>
        <taxon>Lophotrochozoa</taxon>
        <taxon>Platyhelminthes</taxon>
        <taxon>Monogenea</taxon>
        <taxon>Monopisthocotylea</taxon>
        <taxon>Dactylogyridea</taxon>
        <taxon>Ancyrocephalidae</taxon>
        <taxon>Cichlidogyrus</taxon>
    </lineage>
</organism>
<accession>A0ABD2QIA7</accession>
<comment type="caution">
    <text evidence="2">The sequence shown here is derived from an EMBL/GenBank/DDBJ whole genome shotgun (WGS) entry which is preliminary data.</text>
</comment>
<reference evidence="2 3" key="1">
    <citation type="submission" date="2024-11" db="EMBL/GenBank/DDBJ databases">
        <title>Adaptive evolution of stress response genes in parasites aligns with host niche diversity.</title>
        <authorList>
            <person name="Hahn C."/>
            <person name="Resl P."/>
        </authorList>
    </citation>
    <scope>NUCLEOTIDE SEQUENCE [LARGE SCALE GENOMIC DNA]</scope>
    <source>
        <strain evidence="2">EGGRZ-B1_66</strain>
        <tissue evidence="2">Body</tissue>
    </source>
</reference>